<evidence type="ECO:0008006" key="3">
    <source>
        <dbReference type="Google" id="ProtNLM"/>
    </source>
</evidence>
<evidence type="ECO:0000313" key="1">
    <source>
        <dbReference type="EMBL" id="EDL42814.1"/>
    </source>
</evidence>
<keyword evidence="2" id="KW-1185">Reference proteome</keyword>
<reference evidence="1 2" key="1">
    <citation type="journal article" date="2008" name="Nature">
        <title>Comparative genomics of the neglected human malaria parasite Plasmodium vivax.</title>
        <authorList>
            <person name="Carlton J.M."/>
            <person name="Adams J.H."/>
            <person name="Silva J.C."/>
            <person name="Bidwell S.L."/>
            <person name="Lorenzi H."/>
            <person name="Caler E."/>
            <person name="Crabtree J."/>
            <person name="Angiuoli S.V."/>
            <person name="Merino E.F."/>
            <person name="Amedeo P."/>
            <person name="Cheng Q."/>
            <person name="Coulson R.M."/>
            <person name="Crabb B.S."/>
            <person name="Del Portillo H.A."/>
            <person name="Essien K."/>
            <person name="Feldblyum T.V."/>
            <person name="Fernandez-Becerra C."/>
            <person name="Gilson P.R."/>
            <person name="Gueye A.H."/>
            <person name="Guo X."/>
            <person name="Kang'a S."/>
            <person name="Kooij T.W."/>
            <person name="Korsinczky M."/>
            <person name="Meyer E.V."/>
            <person name="Nene V."/>
            <person name="Paulsen I."/>
            <person name="White O."/>
            <person name="Ralph S.A."/>
            <person name="Ren Q."/>
            <person name="Sargeant T.J."/>
            <person name="Salzberg S.L."/>
            <person name="Stoeckert C.J."/>
            <person name="Sullivan S.A."/>
            <person name="Yamamoto M.M."/>
            <person name="Hoffman S.L."/>
            <person name="Wortman J.R."/>
            <person name="Gardner M.J."/>
            <person name="Galinski M.R."/>
            <person name="Barnwell J.W."/>
            <person name="Fraser-Liggett C.M."/>
        </authorList>
    </citation>
    <scope>NUCLEOTIDE SEQUENCE [LARGE SCALE GENOMIC DNA]</scope>
    <source>
        <strain evidence="1 2">Salvador I</strain>
    </source>
</reference>
<dbReference type="Proteomes" id="UP000008333">
    <property type="component" value="Unassembled WGS sequence"/>
</dbReference>
<name>A5KCV4_PLAVS</name>
<dbReference type="AlphaFoldDB" id="A5KCV4"/>
<accession>A5KCV4</accession>
<evidence type="ECO:0000313" key="2">
    <source>
        <dbReference type="Proteomes" id="UP000008333"/>
    </source>
</evidence>
<organism evidence="1 2">
    <name type="scientific">Plasmodium vivax (strain Salvador I)</name>
    <dbReference type="NCBI Taxonomy" id="126793"/>
    <lineage>
        <taxon>Eukaryota</taxon>
        <taxon>Sar</taxon>
        <taxon>Alveolata</taxon>
        <taxon>Apicomplexa</taxon>
        <taxon>Aconoidasida</taxon>
        <taxon>Haemosporida</taxon>
        <taxon>Plasmodiidae</taxon>
        <taxon>Plasmodium</taxon>
        <taxon>Plasmodium (Plasmodium)</taxon>
    </lineage>
</organism>
<gene>
    <name evidence="1" type="ORF">PVX_108765</name>
</gene>
<dbReference type="KEGG" id="pvx:PVX_108765"/>
<dbReference type="VEuPathDB" id="PlasmoDB:PVX_108765"/>
<protein>
    <recommendedName>
        <fullName evidence="3">Vir protein</fullName>
    </recommendedName>
</protein>
<proteinExistence type="predicted"/>
<dbReference type="GeneID" id="5471841"/>
<sequence>MNICEKLARNLKELSTNNETKKENQKGRCTCLNFWIYGEISKLYTNEDKNLTGITEIDNLIDANIKINNDFFKDDFDVNYKDIAPQTAPVQVQQFQFLEIHKRVLVLKNH</sequence>
<dbReference type="InParanoid" id="A5KCV4"/>
<dbReference type="PhylomeDB" id="A5KCV4"/>
<dbReference type="Pfam" id="PF05795">
    <property type="entry name" value="Plasmodium_Vir"/>
    <property type="match status" value="1"/>
</dbReference>
<comment type="caution">
    <text evidence="1">The sequence shown here is derived from an EMBL/GenBank/DDBJ whole genome shotgun (WGS) entry which is preliminary data.</text>
</comment>
<dbReference type="RefSeq" id="XP_001612601.1">
    <property type="nucleotide sequence ID" value="XM_001612551.1"/>
</dbReference>
<dbReference type="EMBL" id="AAKM01000040">
    <property type="protein sequence ID" value="EDL42814.1"/>
    <property type="molecule type" value="Genomic_DNA"/>
</dbReference>
<dbReference type="InterPro" id="IPR008780">
    <property type="entry name" value="Plasmodium_Vir"/>
</dbReference>